<sequence length="248" mass="28509">MDVLLLKRYNGSMTNLTTDQLKQLNMYSIYVDQPEQVLFTLETLLDDAKTENVLNVIQAVSGSPNRTVAASYFMRRLGMFTALQFYNLAVYDELWVGEMSRLTFGTKEEYGKLSVSMFVHSNDWQDVEDKDRRTIIRYLLKEECDAVIRQIRTVSSVSPLTLWENIFGYLLWQYHVLLGNPATAEEARVDLDLLKEDMLWEGIASRSLFATYLNGCEPSQLLNTEVRKTCCFSKDVPGLMQCGFCPLK</sequence>
<evidence type="ECO:0000313" key="2">
    <source>
        <dbReference type="Proteomes" id="UP000270468"/>
    </source>
</evidence>
<reference evidence="1 2" key="1">
    <citation type="submission" date="2018-11" db="EMBL/GenBank/DDBJ databases">
        <authorList>
            <person name="Criscuolo A."/>
        </authorList>
    </citation>
    <scope>NUCLEOTIDE SEQUENCE [LARGE SCALE GENOMIC DNA]</scope>
    <source>
        <strain evidence="1">ATB-66</strain>
    </source>
</reference>
<gene>
    <name evidence="1" type="ORF">FILTAD_00544</name>
</gene>
<dbReference type="Proteomes" id="UP000270468">
    <property type="component" value="Unassembled WGS sequence"/>
</dbReference>
<evidence type="ECO:0000313" key="1">
    <source>
        <dbReference type="EMBL" id="VDC21070.1"/>
    </source>
</evidence>
<name>A0A3P5WP98_9BACL</name>
<organism evidence="1 2">
    <name type="scientific">Filibacter tadaridae</name>
    <dbReference type="NCBI Taxonomy" id="2483811"/>
    <lineage>
        <taxon>Bacteria</taxon>
        <taxon>Bacillati</taxon>
        <taxon>Bacillota</taxon>
        <taxon>Bacilli</taxon>
        <taxon>Bacillales</taxon>
        <taxon>Caryophanaceae</taxon>
        <taxon>Filibacter</taxon>
    </lineage>
</organism>
<dbReference type="EMBL" id="UXAV01000019">
    <property type="protein sequence ID" value="VDC21070.1"/>
    <property type="molecule type" value="Genomic_DNA"/>
</dbReference>
<evidence type="ECO:0008006" key="3">
    <source>
        <dbReference type="Google" id="ProtNLM"/>
    </source>
</evidence>
<dbReference type="AlphaFoldDB" id="A0A3P5WP98"/>
<proteinExistence type="predicted"/>
<protein>
    <recommendedName>
        <fullName evidence="3">Ferric iron reductase FhuF-like transporter</fullName>
    </recommendedName>
</protein>
<accession>A0A3P5WP98</accession>
<keyword evidence="2" id="KW-1185">Reference proteome</keyword>